<proteinExistence type="predicted"/>
<evidence type="ECO:0000313" key="1">
    <source>
        <dbReference type="EMBL" id="CBH97773.1"/>
    </source>
</evidence>
<reference evidence="1" key="1">
    <citation type="submission" date="2009-10" db="EMBL/GenBank/DDBJ databases">
        <title>Diversity of trophic interactions inside an arsenic-rich microbial ecosystem.</title>
        <authorList>
            <person name="Bertin P.N."/>
            <person name="Heinrich-Salmeron A."/>
            <person name="Pelletier E."/>
            <person name="Goulhen-Chollet F."/>
            <person name="Arsene-Ploetze F."/>
            <person name="Gallien S."/>
            <person name="Calteau A."/>
            <person name="Vallenet D."/>
            <person name="Casiot C."/>
            <person name="Chane-Woon-Ming B."/>
            <person name="Giloteaux L."/>
            <person name="Barakat M."/>
            <person name="Bonnefoy V."/>
            <person name="Bruneel O."/>
            <person name="Chandler M."/>
            <person name="Cleiss J."/>
            <person name="Duran R."/>
            <person name="Elbaz-Poulichet F."/>
            <person name="Fonknechten N."/>
            <person name="Lauga B."/>
            <person name="Mornico D."/>
            <person name="Ortet P."/>
            <person name="Schaeffer C."/>
            <person name="Siguier P."/>
            <person name="Alexander Thil Smith A."/>
            <person name="Van Dorsselaer A."/>
            <person name="Weissenbach J."/>
            <person name="Medigue C."/>
            <person name="Le Paslier D."/>
        </authorList>
    </citation>
    <scope>NUCLEOTIDE SEQUENCE</scope>
</reference>
<comment type="caution">
    <text evidence="1">The sequence shown here is derived from an EMBL/GenBank/DDBJ whole genome shotgun (WGS) entry which is preliminary data.</text>
</comment>
<organism evidence="1">
    <name type="scientific">mine drainage metagenome</name>
    <dbReference type="NCBI Taxonomy" id="410659"/>
    <lineage>
        <taxon>unclassified sequences</taxon>
        <taxon>metagenomes</taxon>
        <taxon>ecological metagenomes</taxon>
    </lineage>
</organism>
<sequence length="55" mass="6098">MHEHTVSRGLCVDSKPFVKQPTLGGVAEWLCSGLQSRLCRFDSDPRLQHPCSSPC</sequence>
<gene>
    <name evidence="1" type="ORF">CARN2_3248</name>
</gene>
<dbReference type="EMBL" id="CABM01000047">
    <property type="protein sequence ID" value="CBH97773.1"/>
    <property type="molecule type" value="Genomic_DNA"/>
</dbReference>
<name>E6PS67_9ZZZZ</name>
<dbReference type="AlphaFoldDB" id="E6PS67"/>
<protein>
    <submittedName>
        <fullName evidence="1">Uncharacterized protein</fullName>
    </submittedName>
</protein>
<accession>E6PS67</accession>